<proteinExistence type="predicted"/>
<name>A0A4Y7ILZ4_PAPSO</name>
<reference evidence="1 2" key="1">
    <citation type="journal article" date="2018" name="Science">
        <title>The opium poppy genome and morphinan production.</title>
        <authorList>
            <person name="Guo L."/>
            <person name="Winzer T."/>
            <person name="Yang X."/>
            <person name="Li Y."/>
            <person name="Ning Z."/>
            <person name="He Z."/>
            <person name="Teodor R."/>
            <person name="Lu Y."/>
            <person name="Bowser T.A."/>
            <person name="Graham I.A."/>
            <person name="Ye K."/>
        </authorList>
    </citation>
    <scope>NUCLEOTIDE SEQUENCE [LARGE SCALE GENOMIC DNA]</scope>
    <source>
        <strain evidence="2">cv. HN1</strain>
        <tissue evidence="1">Leaves</tissue>
    </source>
</reference>
<protein>
    <submittedName>
        <fullName evidence="1">Uncharacterized protein</fullName>
    </submittedName>
</protein>
<gene>
    <name evidence="1" type="ORF">C5167_017170</name>
</gene>
<dbReference type="AlphaFoldDB" id="A0A4Y7ILZ4"/>
<dbReference type="Proteomes" id="UP000316621">
    <property type="component" value="Chromosome 2"/>
</dbReference>
<evidence type="ECO:0000313" key="2">
    <source>
        <dbReference type="Proteomes" id="UP000316621"/>
    </source>
</evidence>
<organism evidence="1 2">
    <name type="scientific">Papaver somniferum</name>
    <name type="common">Opium poppy</name>
    <dbReference type="NCBI Taxonomy" id="3469"/>
    <lineage>
        <taxon>Eukaryota</taxon>
        <taxon>Viridiplantae</taxon>
        <taxon>Streptophyta</taxon>
        <taxon>Embryophyta</taxon>
        <taxon>Tracheophyta</taxon>
        <taxon>Spermatophyta</taxon>
        <taxon>Magnoliopsida</taxon>
        <taxon>Ranunculales</taxon>
        <taxon>Papaveraceae</taxon>
        <taxon>Papaveroideae</taxon>
        <taxon>Papaver</taxon>
    </lineage>
</organism>
<keyword evidence="2" id="KW-1185">Reference proteome</keyword>
<accession>A0A4Y7ILZ4</accession>
<sequence>MFVPLHIKGKNPSSPSSFFFLFFSSSLTLLQRC</sequence>
<evidence type="ECO:0000313" key="1">
    <source>
        <dbReference type="EMBL" id="RZC48751.1"/>
    </source>
</evidence>
<dbReference type="Gramene" id="RZC48751">
    <property type="protein sequence ID" value="RZC48751"/>
    <property type="gene ID" value="C5167_017170"/>
</dbReference>
<dbReference type="EMBL" id="CM010716">
    <property type="protein sequence ID" value="RZC48751.1"/>
    <property type="molecule type" value="Genomic_DNA"/>
</dbReference>